<feature type="compositionally biased region" description="Basic and acidic residues" evidence="1">
    <location>
        <begin position="30"/>
        <end position="44"/>
    </location>
</feature>
<evidence type="ECO:0000256" key="1">
    <source>
        <dbReference type="SAM" id="MobiDB-lite"/>
    </source>
</evidence>
<gene>
    <name evidence="2" type="ORF">PDIGIT_LOCUS6556</name>
</gene>
<feature type="compositionally biased region" description="Acidic residues" evidence="1">
    <location>
        <begin position="929"/>
        <end position="942"/>
    </location>
</feature>
<evidence type="ECO:0000313" key="3">
    <source>
        <dbReference type="Proteomes" id="UP001152607"/>
    </source>
</evidence>
<feature type="region of interest" description="Disordered" evidence="1">
    <location>
        <begin position="29"/>
        <end position="49"/>
    </location>
</feature>
<sequence length="942" mass="106932">MSINDDLPWNTTRCNRLLRPLSSKLRKLRKELERPRSSNGDRRTSANAFALKASPRKALLFSQSSSTTYKPHVFEKRKDPDWMPVAGSSGATRKTYGARGAKKTNIARRGGENGRNSRPGELSFTPLITRVVRGVEDSPQAEPSPARKHSKIKGPLNAKLEQIQELKKRLPINIGNLVNGLSEAYANLLMATEMEGEKRWKGTRSLFSSCLRKIPDYIELEEHFAELDKEEDDDDEDRDHAHETFTYLEEQFESVSGQGWRAFKQVVRAHGTSLVCDAVTDQMLNLETLQILVTHCLNSSAWNEAEQLLWSYLPNLNTIPMPNTLSANLFSDDKLYFWMCKNFVGRTGRHRFLYDLMTYMISQELLPLEWLATECMRPVWDRLVRTLSDGDSRSVDNAFRLLEVVVSAGVGLGDDNQVDRELENLPRQFKLSTRHEFRKALDTTYLSIFTIFCSIALVNQNRDEGAGDAISRRVIWVLDSLVVGLLKRSDFHRDMNLLSSVMNYTQTFAERAIWAVFSSFLMHLEDRQINSSLVMLDIPVIAKAMCWIVSQYASYSVDISSALSTLPEFTSSTARATGKIWKDDGFDQIQRTVHRMLSISGIRLPHKLWTFKRLALESALEFAHSTSDGRHMAYALKIENTMRTKGHVVISQSPQKDDSPTSRGGFRWEEGIGEWVVCTPFAKQDIKPVPRKPIRSLELLPSPDWSQDNDTDPEGLPIATGNQEIMYDEDEDFTFPQSSPVNRRCDVSAPSLGKRKRATSPVVLISSKRSMLTPPDSPCTFYPELPDSASEDDNGVRRSRRIRTEARTSTTEPAKSHSRRSRTSLEKGLRVQERKSYKEVHDLDAVLDGRCSTRVRKRSAPYPSSYIDLGLCTSTLLAVRTGRKIIKVPEVDSDEESDGANSRPSSKVQRRRSGRKSQTPREWWRVEDATPEGESEDELSFQ</sequence>
<feature type="compositionally biased region" description="Basic and acidic residues" evidence="1">
    <location>
        <begin position="823"/>
        <end position="836"/>
    </location>
</feature>
<keyword evidence="3" id="KW-1185">Reference proteome</keyword>
<reference evidence="2" key="1">
    <citation type="submission" date="2023-01" db="EMBL/GenBank/DDBJ databases">
        <authorList>
            <person name="Van Ghelder C."/>
            <person name="Rancurel C."/>
        </authorList>
    </citation>
    <scope>NUCLEOTIDE SEQUENCE</scope>
    <source>
        <strain evidence="2">CNCM I-4278</strain>
    </source>
</reference>
<protein>
    <submittedName>
        <fullName evidence="2">Uncharacterized protein</fullName>
    </submittedName>
</protein>
<dbReference type="AlphaFoldDB" id="A0A9W4XIT2"/>
<comment type="caution">
    <text evidence="2">The sequence shown here is derived from an EMBL/GenBank/DDBJ whole genome shotgun (WGS) entry which is preliminary data.</text>
</comment>
<feature type="region of interest" description="Disordered" evidence="1">
    <location>
        <begin position="891"/>
        <end position="942"/>
    </location>
</feature>
<name>A0A9W4XIT2_9PLEO</name>
<accession>A0A9W4XIT2</accession>
<dbReference type="EMBL" id="CAOQHR010000004">
    <property type="protein sequence ID" value="CAI6333514.1"/>
    <property type="molecule type" value="Genomic_DNA"/>
</dbReference>
<evidence type="ECO:0000313" key="2">
    <source>
        <dbReference type="EMBL" id="CAI6333514.1"/>
    </source>
</evidence>
<dbReference type="Proteomes" id="UP001152607">
    <property type="component" value="Unassembled WGS sequence"/>
</dbReference>
<feature type="region of interest" description="Disordered" evidence="1">
    <location>
        <begin position="733"/>
        <end position="836"/>
    </location>
</feature>
<dbReference type="OrthoDB" id="4159838at2759"/>
<feature type="region of interest" description="Disordered" evidence="1">
    <location>
        <begin position="80"/>
        <end position="123"/>
    </location>
</feature>
<feature type="region of interest" description="Disordered" evidence="1">
    <location>
        <begin position="136"/>
        <end position="155"/>
    </location>
</feature>
<proteinExistence type="predicted"/>
<feature type="region of interest" description="Disordered" evidence="1">
    <location>
        <begin position="698"/>
        <end position="719"/>
    </location>
</feature>
<organism evidence="2 3">
    <name type="scientific">Periconia digitata</name>
    <dbReference type="NCBI Taxonomy" id="1303443"/>
    <lineage>
        <taxon>Eukaryota</taxon>
        <taxon>Fungi</taxon>
        <taxon>Dikarya</taxon>
        <taxon>Ascomycota</taxon>
        <taxon>Pezizomycotina</taxon>
        <taxon>Dothideomycetes</taxon>
        <taxon>Pleosporomycetidae</taxon>
        <taxon>Pleosporales</taxon>
        <taxon>Massarineae</taxon>
        <taxon>Periconiaceae</taxon>
        <taxon>Periconia</taxon>
    </lineage>
</organism>